<keyword evidence="12" id="KW-1185">Reference proteome</keyword>
<dbReference type="InterPro" id="IPR014349">
    <property type="entry name" value="Rieske_Fe-S_prot"/>
</dbReference>
<gene>
    <name evidence="11" type="ORF">V1351_08630</name>
</gene>
<dbReference type="InterPro" id="IPR005805">
    <property type="entry name" value="Rieske_Fe-S_prot_C"/>
</dbReference>
<evidence type="ECO:0000256" key="2">
    <source>
        <dbReference type="ARBA" id="ARBA00015816"/>
    </source>
</evidence>
<dbReference type="RefSeq" id="WP_338747753.1">
    <property type="nucleotide sequence ID" value="NZ_CP144913.1"/>
</dbReference>
<dbReference type="SUPFAM" id="SSF50022">
    <property type="entry name" value="ISP domain"/>
    <property type="match status" value="1"/>
</dbReference>
<evidence type="ECO:0000313" key="11">
    <source>
        <dbReference type="EMBL" id="WXB75039.1"/>
    </source>
</evidence>
<dbReference type="EMBL" id="CP144913">
    <property type="protein sequence ID" value="WXB75039.1"/>
    <property type="molecule type" value="Genomic_DNA"/>
</dbReference>
<name>A0ABZ2MDB6_9MICO</name>
<dbReference type="InterPro" id="IPR036922">
    <property type="entry name" value="Rieske_2Fe-2S_sf"/>
</dbReference>
<evidence type="ECO:0000256" key="3">
    <source>
        <dbReference type="ARBA" id="ARBA00022714"/>
    </source>
</evidence>
<comment type="function">
    <text evidence="1">Iron-sulfur subunit of the cytochrome bc1 complex, an essential component of the respiratory electron transport chain required for ATP synthesis. The bc1 complex catalyzes the oxidation of menaquinol and the reduction of cytochrome c in the respiratory chain. The bc1 complex operates through a Q-cycle mechanism that couples electron transfer to generation of the proton gradient that drives ATP synthesis.</text>
</comment>
<accession>A0ABZ2MDB6</accession>
<evidence type="ECO:0000256" key="9">
    <source>
        <dbReference type="ARBA" id="ARBA00034078"/>
    </source>
</evidence>
<reference evidence="11 12" key="1">
    <citation type="submission" date="2024-02" db="EMBL/GenBank/DDBJ databases">
        <title>Janibacter sp. nov., isolated from gut of marine sandworm.</title>
        <authorList>
            <person name="Kim B."/>
            <person name="Jun M.O."/>
            <person name="Shin N.-R."/>
        </authorList>
    </citation>
    <scope>NUCLEOTIDE SEQUENCE [LARGE SCALE GENOMIC DNA]</scope>
    <source>
        <strain evidence="11 12">A1S7</strain>
    </source>
</reference>
<keyword evidence="4" id="KW-0479">Metal-binding</keyword>
<dbReference type="PANTHER" id="PTHR10134">
    <property type="entry name" value="CYTOCHROME B-C1 COMPLEX SUBUNIT RIESKE, MITOCHONDRIAL"/>
    <property type="match status" value="1"/>
</dbReference>
<feature type="domain" description="Rieske" evidence="10">
    <location>
        <begin position="36"/>
        <end position="126"/>
    </location>
</feature>
<evidence type="ECO:0000259" key="10">
    <source>
        <dbReference type="PROSITE" id="PS51296"/>
    </source>
</evidence>
<dbReference type="PROSITE" id="PS51296">
    <property type="entry name" value="RIESKE"/>
    <property type="match status" value="1"/>
</dbReference>
<keyword evidence="3" id="KW-0001">2Fe-2S</keyword>
<dbReference type="CDD" id="cd03467">
    <property type="entry name" value="Rieske"/>
    <property type="match status" value="1"/>
</dbReference>
<evidence type="ECO:0000256" key="8">
    <source>
        <dbReference type="ARBA" id="ARBA00029586"/>
    </source>
</evidence>
<protein>
    <recommendedName>
        <fullName evidence="2">Cytochrome bc1 complex Rieske iron-sulfur subunit</fullName>
    </recommendedName>
    <alternativeName>
        <fullName evidence="8">Cytochrome bc1 reductase complex subunit QcrA</fullName>
    </alternativeName>
</protein>
<organism evidence="11 12">
    <name type="scientific">Janibacter alittae</name>
    <dbReference type="NCBI Taxonomy" id="3115209"/>
    <lineage>
        <taxon>Bacteria</taxon>
        <taxon>Bacillati</taxon>
        <taxon>Actinomycetota</taxon>
        <taxon>Actinomycetes</taxon>
        <taxon>Micrococcales</taxon>
        <taxon>Intrasporangiaceae</taxon>
        <taxon>Janibacter</taxon>
    </lineage>
</organism>
<keyword evidence="7" id="KW-1015">Disulfide bond</keyword>
<dbReference type="InterPro" id="IPR017941">
    <property type="entry name" value="Rieske_2Fe-2S"/>
</dbReference>
<evidence type="ECO:0000256" key="5">
    <source>
        <dbReference type="ARBA" id="ARBA00023004"/>
    </source>
</evidence>
<dbReference type="Gene3D" id="2.102.10.10">
    <property type="entry name" value="Rieske [2Fe-2S] iron-sulphur domain"/>
    <property type="match status" value="1"/>
</dbReference>
<sequence length="129" mass="13319">MTTTRREVFAVVATTGAAVPLTACGGSQEPVDSSEPVRVPVEEVPEGGGTVTDGVVVTQPRAGDYKAFDARCPHQGCTVAEVTSRAIVCPCHGSEFDPESGDMTRGPATEGLDERTVTVEGDDVVVARG</sequence>
<evidence type="ECO:0000256" key="6">
    <source>
        <dbReference type="ARBA" id="ARBA00023014"/>
    </source>
</evidence>
<evidence type="ECO:0000313" key="12">
    <source>
        <dbReference type="Proteomes" id="UP001382727"/>
    </source>
</evidence>
<proteinExistence type="predicted"/>
<keyword evidence="5" id="KW-0408">Iron</keyword>
<dbReference type="Pfam" id="PF00355">
    <property type="entry name" value="Rieske"/>
    <property type="match status" value="1"/>
</dbReference>
<comment type="cofactor">
    <cofactor evidence="9">
        <name>[2Fe-2S] cluster</name>
        <dbReference type="ChEBI" id="CHEBI:190135"/>
    </cofactor>
</comment>
<dbReference type="PRINTS" id="PR00162">
    <property type="entry name" value="RIESKE"/>
</dbReference>
<evidence type="ECO:0000256" key="7">
    <source>
        <dbReference type="ARBA" id="ARBA00023157"/>
    </source>
</evidence>
<evidence type="ECO:0000256" key="4">
    <source>
        <dbReference type="ARBA" id="ARBA00022723"/>
    </source>
</evidence>
<keyword evidence="6" id="KW-0411">Iron-sulfur</keyword>
<dbReference type="Proteomes" id="UP001382727">
    <property type="component" value="Chromosome"/>
</dbReference>
<evidence type="ECO:0000256" key="1">
    <source>
        <dbReference type="ARBA" id="ARBA00002494"/>
    </source>
</evidence>